<dbReference type="InterPro" id="IPR000639">
    <property type="entry name" value="Epox_hydrolase-like"/>
</dbReference>
<comment type="similarity">
    <text evidence="3">Belongs to the peptidase S33 family.</text>
</comment>
<dbReference type="InterPro" id="IPR010497">
    <property type="entry name" value="Epoxide_hydro_N"/>
</dbReference>
<evidence type="ECO:0000256" key="1">
    <source>
        <dbReference type="ARBA" id="ARBA00000221"/>
    </source>
</evidence>
<protein>
    <recommendedName>
        <fullName evidence="4">microsomal epoxide hydrolase</fullName>
        <ecNumber evidence="4">3.3.2.9</ecNumber>
    </recommendedName>
</protein>
<dbReference type="Gene3D" id="3.40.50.1820">
    <property type="entry name" value="alpha/beta hydrolase"/>
    <property type="match status" value="1"/>
</dbReference>
<evidence type="ECO:0000259" key="8">
    <source>
        <dbReference type="Pfam" id="PF06441"/>
    </source>
</evidence>
<dbReference type="AlphaFoldDB" id="V5GTT7"/>
<evidence type="ECO:0000256" key="2">
    <source>
        <dbReference type="ARBA" id="ARBA00004111"/>
    </source>
</evidence>
<dbReference type="InterPro" id="IPR029058">
    <property type="entry name" value="AB_hydrolase_fold"/>
</dbReference>
<gene>
    <name evidence="9" type="primary">HYEP1</name>
</gene>
<feature type="compositionally biased region" description="Low complexity" evidence="7">
    <location>
        <begin position="456"/>
        <end position="470"/>
    </location>
</feature>
<dbReference type="Pfam" id="PF06441">
    <property type="entry name" value="EHN"/>
    <property type="match status" value="1"/>
</dbReference>
<evidence type="ECO:0000256" key="7">
    <source>
        <dbReference type="SAM" id="MobiDB-lite"/>
    </source>
</evidence>
<feature type="compositionally biased region" description="Low complexity" evidence="7">
    <location>
        <begin position="432"/>
        <end position="445"/>
    </location>
</feature>
<dbReference type="GO" id="GO:0033961">
    <property type="term" value="F:cis-stilbene-oxide hydrolase activity"/>
    <property type="evidence" value="ECO:0007669"/>
    <property type="project" value="UniProtKB-EC"/>
</dbReference>
<dbReference type="GO" id="GO:0097176">
    <property type="term" value="P:epoxide metabolic process"/>
    <property type="evidence" value="ECO:0007669"/>
    <property type="project" value="TreeGrafter"/>
</dbReference>
<accession>V5GTT7</accession>
<dbReference type="OrthoDB" id="7130006at2759"/>
<evidence type="ECO:0000256" key="4">
    <source>
        <dbReference type="ARBA" id="ARBA00012091"/>
    </source>
</evidence>
<proteinExistence type="inferred from homology"/>
<dbReference type="EMBL" id="GALX01004813">
    <property type="protein sequence ID" value="JAB63653.1"/>
    <property type="molecule type" value="Transcribed_RNA"/>
</dbReference>
<comment type="catalytic activity">
    <reaction evidence="1">
        <text>1-(4-methoxyphenyl)-N-methyl-N-[(3-methyloxetan-3-yl)methyl]methanamine + H2O = 2-{[(4-methoxybenzyl)(methyl)amino]methyl}-2-methylpropane-1,3-diol</text>
        <dbReference type="Rhea" id="RHEA:55764"/>
        <dbReference type="ChEBI" id="CHEBI:15377"/>
        <dbReference type="ChEBI" id="CHEBI:139161"/>
        <dbReference type="ChEBI" id="CHEBI:139164"/>
        <dbReference type="EC" id="3.3.2.9"/>
    </reaction>
</comment>
<dbReference type="SUPFAM" id="SSF53474">
    <property type="entry name" value="alpha/beta-Hydrolases"/>
    <property type="match status" value="1"/>
</dbReference>
<dbReference type="PANTHER" id="PTHR21661">
    <property type="entry name" value="EPOXIDE HYDROLASE 1-RELATED"/>
    <property type="match status" value="1"/>
</dbReference>
<evidence type="ECO:0000256" key="3">
    <source>
        <dbReference type="ARBA" id="ARBA00010088"/>
    </source>
</evidence>
<feature type="non-terminal residue" evidence="9">
    <location>
        <position position="1"/>
    </location>
</feature>
<dbReference type="PIRSF" id="PIRSF001112">
    <property type="entry name" value="Epoxide_hydrolase"/>
    <property type="match status" value="1"/>
</dbReference>
<dbReference type="PRINTS" id="PR00412">
    <property type="entry name" value="EPOXHYDRLASE"/>
</dbReference>
<organism evidence="9">
    <name type="scientific">Anoplophora glabripennis</name>
    <name type="common">Asian longhorn beetle</name>
    <name type="synonym">Anoplophora nobilis</name>
    <dbReference type="NCBI Taxonomy" id="217634"/>
    <lineage>
        <taxon>Eukaryota</taxon>
        <taxon>Metazoa</taxon>
        <taxon>Ecdysozoa</taxon>
        <taxon>Arthropoda</taxon>
        <taxon>Hexapoda</taxon>
        <taxon>Insecta</taxon>
        <taxon>Pterygota</taxon>
        <taxon>Neoptera</taxon>
        <taxon>Endopterygota</taxon>
        <taxon>Coleoptera</taxon>
        <taxon>Polyphaga</taxon>
        <taxon>Cucujiformia</taxon>
        <taxon>Chrysomeloidea</taxon>
        <taxon>Cerambycidae</taxon>
        <taxon>Lamiinae</taxon>
        <taxon>Lamiini</taxon>
        <taxon>Anoplophora</taxon>
    </lineage>
</organism>
<name>V5GTT7_ANOGL</name>
<evidence type="ECO:0000256" key="5">
    <source>
        <dbReference type="ARBA" id="ARBA00022797"/>
    </source>
</evidence>
<dbReference type="EC" id="3.3.2.9" evidence="4"/>
<comment type="subcellular location">
    <subcellularLocation>
        <location evidence="2">Microsome membrane</location>
        <topology evidence="2">Single-pass membrane protein</topology>
    </subcellularLocation>
</comment>
<dbReference type="InterPro" id="IPR016292">
    <property type="entry name" value="Epoxide_hydrolase"/>
</dbReference>
<evidence type="ECO:0000256" key="6">
    <source>
        <dbReference type="ARBA" id="ARBA00022801"/>
    </source>
</evidence>
<evidence type="ECO:0000313" key="9">
    <source>
        <dbReference type="EMBL" id="JAB63653.1"/>
    </source>
</evidence>
<feature type="region of interest" description="Disordered" evidence="7">
    <location>
        <begin position="432"/>
        <end position="470"/>
    </location>
</feature>
<feature type="domain" description="Epoxide hydrolase N-terminal" evidence="8">
    <location>
        <begin position="73"/>
        <end position="181"/>
    </location>
</feature>
<dbReference type="PANTHER" id="PTHR21661:SF35">
    <property type="entry name" value="EPOXIDE HYDROLASE"/>
    <property type="match status" value="1"/>
</dbReference>
<keyword evidence="6 9" id="KW-0378">Hydrolase</keyword>
<reference evidence="9" key="1">
    <citation type="submission" date="2013-07" db="EMBL/GenBank/DDBJ databases">
        <title>Midgut Transcriptome Profiling of Anoplphora glabripennis, a Lignocellulose Degrading, Wood-Boring Cerambycid.</title>
        <authorList>
            <person name="Scully E.D."/>
            <person name="Hoover K."/>
            <person name="Carlson J.E."/>
            <person name="Tien M."/>
            <person name="Geib S.M."/>
        </authorList>
    </citation>
    <scope>NUCLEOTIDE SEQUENCE</scope>
</reference>
<sequence>EAHRHTVQLRLATQPKNVTGMKTNLLLALAGFAVYFGYKVHQLLQPPPLPHLEDTWWGPGTPKPKPNWTLELEPFNITVSERDLKELKWRLQYHRNITPPLEGVQHEYGFNTNLLKEVVQFWRTEYNWTERELYFNKNPQYLLKVQGLDIHVVHVNGGQYKGYKKLPLLLLHGWPGSVREFYDIIPKLAEPQKGRKYMFEIIAPHLPGFGFSQGAVRPGLGAAQMAVLFKNLMHDIGFKEFYVQGGDFGAIILQHMAVLFPESVLGFHSNMCTIYTPKSYLRTLLGTVFPSWYVKPEHYDRVYPLSEQFYLKLRETGYLHLQSTKPDTLGVALNDSPIGMAAYILEKFITGTNRTWLSQDDGGRLKDTYTYTALIDNIMFYWATSSATTSFRLYAETFNKKHMGLGILRHPVEVPTACARFSNDFTQQTDSCQRSTPTSCSSRTTKGVISRPCRNPTFSRTTSTTPWRSS</sequence>
<keyword evidence="5" id="KW-0058">Aromatic hydrocarbons catabolism</keyword>